<dbReference type="Gene3D" id="6.10.340.10">
    <property type="match status" value="1"/>
</dbReference>
<evidence type="ECO:0000313" key="6">
    <source>
        <dbReference type="EMBL" id="RCK80633.1"/>
    </source>
</evidence>
<dbReference type="CDD" id="cd06225">
    <property type="entry name" value="HAMP"/>
    <property type="match status" value="1"/>
</dbReference>
<dbReference type="SMART" id="SM00331">
    <property type="entry name" value="PP2C_SIG"/>
    <property type="match status" value="1"/>
</dbReference>
<dbReference type="InterPro" id="IPR052016">
    <property type="entry name" value="Bact_Sigma-Reg"/>
</dbReference>
<dbReference type="InterPro" id="IPR001932">
    <property type="entry name" value="PPM-type_phosphatase-like_dom"/>
</dbReference>
<keyword evidence="4" id="KW-0812">Transmembrane</keyword>
<evidence type="ECO:0000313" key="7">
    <source>
        <dbReference type="Proteomes" id="UP000252355"/>
    </source>
</evidence>
<feature type="region of interest" description="Disordered" evidence="3">
    <location>
        <begin position="946"/>
        <end position="981"/>
    </location>
</feature>
<evidence type="ECO:0000256" key="1">
    <source>
        <dbReference type="ARBA" id="ARBA00022801"/>
    </source>
</evidence>
<sequence>MLLRGLGFIGLPLILAWGFWGWFAADQAREEVAQRRQDMRDLLNRVAAMGNLQQRLEEKIGRLARVGLPSRVRAARAARLERSEGGALELFLFDDHGRLVPLPGRPSRPRRVAERFLALVREAARSGAASSTAGAGLAKAFCGNADGAVLLGQSPGVLLDLLNGEQRTYGGWWPLAPPPTRSVRSPRLARSEAPAGFLVALVHRGAVSREALMDRAVGEVGRLVADRYLIGWIHPAAPACLRPPGRSWPPGVAAAVAAALPGRADFQAEGGAGVFVTTLEGEILWALEQRAPAPLPWLPAVFALAGVLGLLVFCRLAGGFGGAVFGVRGKLVWLMAVAGGTSLSVLVLTSLIDRRDREVNALERVQREDLRILSKIDRGFLVWVRQNLRAYEDLERRLRRAPAALVASAAEGLFRPRLRRGTMALQEYLVIDHRNRLLARGAAWASARRKPPRFIQELARQSLHNLRKGPLREAGLVHLIEEPGENSAGGRWNLGRGVTLMEVLGQPIIFFLGVGGGRLPHSLFMAVHDGRRAQRRYLREQVRHWRRTASTSLRFFALPGSADRAATAIPPLPPGVIEPLARLRDLALSTGLPQHRRLTLGGQDWLITGATGVHLTTSVLFVARPAAEFDALIRRLDQRLALLAGGLLLLGVGAALLAGRALLRPLQTLQAGLAAMARQDFRVRLPVQTGGTFELQRLQERFNQVMADLEDLQIARTVQEGLSPSAPLSGSGWRLAGQCVVAARLGGDFYDWFLDAAGNVWLAIGDVAGHGVPAALVAATAKAELAMHARPGCRPAEVLQVMHRGFLRNAGRFRPMTFWLGCLDPQNRLLEFAAAGHPYPIWQPSAGAACDIGQPSIPLGATTRPRFHGGTLDLSVGGRLVLYSDGLVEVPGLQGEMLGYQRFRQLLEGGTGLALAEFLTMVFDRAAAWSGSAVPADDQTLVVLEVDPSVSPPPSGRKTTSGGPVAAPALAAKPSGKEGTV</sequence>
<dbReference type="GO" id="GO:0016020">
    <property type="term" value="C:membrane"/>
    <property type="evidence" value="ECO:0007669"/>
    <property type="project" value="InterPro"/>
</dbReference>
<dbReference type="Pfam" id="PF00672">
    <property type="entry name" value="HAMP"/>
    <property type="match status" value="1"/>
</dbReference>
<evidence type="ECO:0000256" key="2">
    <source>
        <dbReference type="SAM" id="Coils"/>
    </source>
</evidence>
<name>A0A367ZR92_9BACT</name>
<comment type="caution">
    <text evidence="6">The sequence shown here is derived from an EMBL/GenBank/DDBJ whole genome shotgun (WGS) entry which is preliminary data.</text>
</comment>
<dbReference type="EMBL" id="QOQW01000005">
    <property type="protein sequence ID" value="RCK80633.1"/>
    <property type="molecule type" value="Genomic_DNA"/>
</dbReference>
<feature type="transmembrane region" description="Helical" evidence="4">
    <location>
        <begin position="331"/>
        <end position="352"/>
    </location>
</feature>
<feature type="transmembrane region" description="Helical" evidence="4">
    <location>
        <begin position="640"/>
        <end position="663"/>
    </location>
</feature>
<keyword evidence="1" id="KW-0378">Hydrolase</keyword>
<dbReference type="GO" id="GO:0016791">
    <property type="term" value="F:phosphatase activity"/>
    <property type="evidence" value="ECO:0007669"/>
    <property type="project" value="TreeGrafter"/>
</dbReference>
<dbReference type="AlphaFoldDB" id="A0A367ZR92"/>
<evidence type="ECO:0000256" key="3">
    <source>
        <dbReference type="SAM" id="MobiDB-lite"/>
    </source>
</evidence>
<dbReference type="Gene3D" id="3.60.40.10">
    <property type="entry name" value="PPM-type phosphatase domain"/>
    <property type="match status" value="1"/>
</dbReference>
<feature type="coiled-coil region" evidence="2">
    <location>
        <begin position="25"/>
        <end position="59"/>
    </location>
</feature>
<feature type="transmembrane region" description="Helical" evidence="4">
    <location>
        <begin position="6"/>
        <end position="25"/>
    </location>
</feature>
<dbReference type="Pfam" id="PF07228">
    <property type="entry name" value="SpoIIE"/>
    <property type="match status" value="1"/>
</dbReference>
<feature type="transmembrane region" description="Helical" evidence="4">
    <location>
        <begin position="297"/>
        <end position="325"/>
    </location>
</feature>
<dbReference type="InterPro" id="IPR036457">
    <property type="entry name" value="PPM-type-like_dom_sf"/>
</dbReference>
<reference evidence="6 7" key="1">
    <citation type="submission" date="2018-05" db="EMBL/GenBank/DDBJ databases">
        <title>A metagenomic window into the 2 km-deep terrestrial subsurface aquifer revealed taxonomically and functionally diverse microbial community comprising novel uncultured bacterial lineages.</title>
        <authorList>
            <person name="Kadnikov V.V."/>
            <person name="Mardanov A.V."/>
            <person name="Beletsky A.V."/>
            <person name="Banks D."/>
            <person name="Pimenov N.V."/>
            <person name="Frank Y.A."/>
            <person name="Karnachuk O.V."/>
            <person name="Ravin N.V."/>
        </authorList>
    </citation>
    <scope>NUCLEOTIDE SEQUENCE [LARGE SCALE GENOMIC DNA]</scope>
    <source>
        <strain evidence="6">BY5</strain>
    </source>
</reference>
<dbReference type="PROSITE" id="PS50885">
    <property type="entry name" value="HAMP"/>
    <property type="match status" value="1"/>
</dbReference>
<dbReference type="PANTHER" id="PTHR43156">
    <property type="entry name" value="STAGE II SPORULATION PROTEIN E-RELATED"/>
    <property type="match status" value="1"/>
</dbReference>
<organism evidence="6 7">
    <name type="scientific">Candidatus Ozemobacter sibiricus</name>
    <dbReference type="NCBI Taxonomy" id="2268124"/>
    <lineage>
        <taxon>Bacteria</taxon>
        <taxon>Candidatus Ozemobacteria</taxon>
        <taxon>Candidatus Ozemobacterales</taxon>
        <taxon>Candidatus Ozemobacteraceae</taxon>
        <taxon>Candidatus Ozemobacter</taxon>
    </lineage>
</organism>
<evidence type="ECO:0000259" key="5">
    <source>
        <dbReference type="PROSITE" id="PS50885"/>
    </source>
</evidence>
<proteinExistence type="predicted"/>
<dbReference type="InterPro" id="IPR003660">
    <property type="entry name" value="HAMP_dom"/>
</dbReference>
<protein>
    <submittedName>
        <fullName evidence="6">Serine phosphatase RsbU, regulator of sigma subunit</fullName>
    </submittedName>
</protein>
<evidence type="ECO:0000256" key="4">
    <source>
        <dbReference type="SAM" id="Phobius"/>
    </source>
</evidence>
<dbReference type="SMART" id="SM00304">
    <property type="entry name" value="HAMP"/>
    <property type="match status" value="1"/>
</dbReference>
<feature type="domain" description="HAMP" evidence="5">
    <location>
        <begin position="660"/>
        <end position="714"/>
    </location>
</feature>
<keyword evidence="2" id="KW-0175">Coiled coil</keyword>
<dbReference type="Proteomes" id="UP000252355">
    <property type="component" value="Unassembled WGS sequence"/>
</dbReference>
<keyword evidence="4" id="KW-0472">Membrane</keyword>
<gene>
    <name evidence="6" type="ORF">OZSIB_2946</name>
</gene>
<dbReference type="PANTHER" id="PTHR43156:SF2">
    <property type="entry name" value="STAGE II SPORULATION PROTEIN E"/>
    <property type="match status" value="1"/>
</dbReference>
<accession>A0A367ZR92</accession>
<dbReference type="GO" id="GO:0007165">
    <property type="term" value="P:signal transduction"/>
    <property type="evidence" value="ECO:0007669"/>
    <property type="project" value="InterPro"/>
</dbReference>
<keyword evidence="4" id="KW-1133">Transmembrane helix</keyword>